<organism evidence="2 3">
    <name type="scientific">Vallicoccus soli</name>
    <dbReference type="NCBI Taxonomy" id="2339232"/>
    <lineage>
        <taxon>Bacteria</taxon>
        <taxon>Bacillati</taxon>
        <taxon>Actinomycetota</taxon>
        <taxon>Actinomycetes</taxon>
        <taxon>Motilibacterales</taxon>
        <taxon>Vallicoccaceae</taxon>
        <taxon>Vallicoccus</taxon>
    </lineage>
</organism>
<dbReference type="RefSeq" id="WP_119948857.1">
    <property type="nucleotide sequence ID" value="NZ_QZEZ01000001.1"/>
</dbReference>
<comment type="caution">
    <text evidence="2">The sequence shown here is derived from an EMBL/GenBank/DDBJ whole genome shotgun (WGS) entry which is preliminary data.</text>
</comment>
<feature type="compositionally biased region" description="Basic and acidic residues" evidence="1">
    <location>
        <begin position="16"/>
        <end position="29"/>
    </location>
</feature>
<dbReference type="AlphaFoldDB" id="A0A3A3ZMN1"/>
<proteinExistence type="predicted"/>
<keyword evidence="3" id="KW-1185">Reference proteome</keyword>
<evidence type="ECO:0000313" key="2">
    <source>
        <dbReference type="EMBL" id="RJK97931.1"/>
    </source>
</evidence>
<sequence length="123" mass="12453">MTGPGDDAGADAGAEEVARELRRSTDRLRTLPLARLDDPAPPWPSRTAAARAAAQVLADLAQDLEEGAGATRRALPVLAPAASGDVLAVTGHDLLRAAAADPAAAAGALRAAHAALVRLRRAL</sequence>
<protein>
    <submittedName>
        <fullName evidence="2">Uncharacterized protein</fullName>
    </submittedName>
</protein>
<dbReference type="EMBL" id="QZEZ01000001">
    <property type="protein sequence ID" value="RJK97931.1"/>
    <property type="molecule type" value="Genomic_DNA"/>
</dbReference>
<dbReference type="Proteomes" id="UP000265614">
    <property type="component" value="Unassembled WGS sequence"/>
</dbReference>
<evidence type="ECO:0000256" key="1">
    <source>
        <dbReference type="SAM" id="MobiDB-lite"/>
    </source>
</evidence>
<feature type="compositionally biased region" description="Low complexity" evidence="1">
    <location>
        <begin position="1"/>
        <end position="12"/>
    </location>
</feature>
<gene>
    <name evidence="2" type="ORF">D5H78_02910</name>
</gene>
<reference evidence="2 3" key="1">
    <citation type="submission" date="2018-09" db="EMBL/GenBank/DDBJ databases">
        <title>YIM 75000 draft genome.</title>
        <authorList>
            <person name="Tang S."/>
            <person name="Feng Y."/>
        </authorList>
    </citation>
    <scope>NUCLEOTIDE SEQUENCE [LARGE SCALE GENOMIC DNA]</scope>
    <source>
        <strain evidence="2 3">YIM 75000</strain>
    </source>
</reference>
<feature type="region of interest" description="Disordered" evidence="1">
    <location>
        <begin position="1"/>
        <end position="46"/>
    </location>
</feature>
<accession>A0A3A3ZMN1</accession>
<name>A0A3A3ZMN1_9ACTN</name>
<evidence type="ECO:0000313" key="3">
    <source>
        <dbReference type="Proteomes" id="UP000265614"/>
    </source>
</evidence>